<evidence type="ECO:0008006" key="3">
    <source>
        <dbReference type="Google" id="ProtNLM"/>
    </source>
</evidence>
<keyword evidence="2" id="KW-1185">Reference proteome</keyword>
<evidence type="ECO:0000313" key="2">
    <source>
        <dbReference type="Proteomes" id="UP001597493"/>
    </source>
</evidence>
<dbReference type="Proteomes" id="UP001597493">
    <property type="component" value="Unassembled WGS sequence"/>
</dbReference>
<accession>A0ABW5R3R8</accession>
<organism evidence="1 2">
    <name type="scientific">Paenibacillus thailandensis</name>
    <dbReference type="NCBI Taxonomy" id="393250"/>
    <lineage>
        <taxon>Bacteria</taxon>
        <taxon>Bacillati</taxon>
        <taxon>Bacillota</taxon>
        <taxon>Bacilli</taxon>
        <taxon>Bacillales</taxon>
        <taxon>Paenibacillaceae</taxon>
        <taxon>Paenibacillus</taxon>
    </lineage>
</organism>
<comment type="caution">
    <text evidence="1">The sequence shown here is derived from an EMBL/GenBank/DDBJ whole genome shotgun (WGS) entry which is preliminary data.</text>
</comment>
<proteinExistence type="predicted"/>
<dbReference type="EMBL" id="JBHUMY010000043">
    <property type="protein sequence ID" value="MFD2663364.1"/>
    <property type="molecule type" value="Genomic_DNA"/>
</dbReference>
<reference evidence="2" key="1">
    <citation type="journal article" date="2019" name="Int. J. Syst. Evol. Microbiol.">
        <title>The Global Catalogue of Microorganisms (GCM) 10K type strain sequencing project: providing services to taxonomists for standard genome sequencing and annotation.</title>
        <authorList>
            <consortium name="The Broad Institute Genomics Platform"/>
            <consortium name="The Broad Institute Genome Sequencing Center for Infectious Disease"/>
            <person name="Wu L."/>
            <person name="Ma J."/>
        </authorList>
    </citation>
    <scope>NUCLEOTIDE SEQUENCE [LARGE SCALE GENOMIC DNA]</scope>
    <source>
        <strain evidence="2">TISTR 1827</strain>
    </source>
</reference>
<sequence>MAAILLAVIGCYVLAACMVHVAYRLSKSKSKTNKHYILVSENNDRLMEWYLRSFQFYARRTGSTFRLTVVDRGSTDDTVAIADRLAVNRGHGLTVQDCRKELEDKEQTESGMAIRKRLPNGSASADHLLWTLRSEGIVKDQEQPVVVDLQNPSDLFKMPF</sequence>
<dbReference type="RefSeq" id="WP_379279252.1">
    <property type="nucleotide sequence ID" value="NZ_JBHUGT010000017.1"/>
</dbReference>
<evidence type="ECO:0000313" key="1">
    <source>
        <dbReference type="EMBL" id="MFD2663364.1"/>
    </source>
</evidence>
<gene>
    <name evidence="1" type="ORF">ACFSW5_24305</name>
</gene>
<name>A0ABW5R3R8_9BACL</name>
<protein>
    <recommendedName>
        <fullName evidence="3">Glycosyltransferase family 2 protein</fullName>
    </recommendedName>
</protein>